<dbReference type="OrthoDB" id="8954335at2759"/>
<dbReference type="Pfam" id="PF01926">
    <property type="entry name" value="MMR_HSR1"/>
    <property type="match status" value="1"/>
</dbReference>
<proteinExistence type="predicted"/>
<accession>S8FFJ4</accession>
<name>S8FFJ4_FOMSC</name>
<keyword evidence="4" id="KW-1185">Reference proteome</keyword>
<dbReference type="SUPFAM" id="SSF52540">
    <property type="entry name" value="P-loop containing nucleoside triphosphate hydrolases"/>
    <property type="match status" value="1"/>
</dbReference>
<dbReference type="InterPro" id="IPR006073">
    <property type="entry name" value="GTP-bd"/>
</dbReference>
<dbReference type="Gene3D" id="3.40.50.300">
    <property type="entry name" value="P-loop containing nucleotide triphosphate hydrolases"/>
    <property type="match status" value="1"/>
</dbReference>
<dbReference type="Proteomes" id="UP000015241">
    <property type="component" value="Unassembled WGS sequence"/>
</dbReference>
<sequence length="304" mass="34852">MAYNNLEKLKLIAVTGPTGAGKSTFINHVCGSRLKVGTGLRSCTTQIDVAWRVMGDNKVVLIDTPGFDDTRRSQADVLKDIGDFLKKTYEEGVKLAGVIYVHRISDRRVGGIARENFRLFRSICGTDAMRNVFIVTTMWEDVAEGVGAAREHELTTKPIFFQPAVEEGAQMLRHWNNAESAESIVRSLIEHSARTLQMQRELVDEGRPMPDTSAGRDLSAFLQEQEKRHQEELQKLKEDLKSARDREIKELKGELEKKKKELQKVRKEEEKLQPRDGIRYYLKAGYRVEVRVLLCWKVYRIMEQ</sequence>
<feature type="domain" description="G" evidence="2">
    <location>
        <begin position="12"/>
        <end position="74"/>
    </location>
</feature>
<protein>
    <recommendedName>
        <fullName evidence="2">G domain-containing protein</fullName>
    </recommendedName>
</protein>
<dbReference type="eggNOG" id="ENOG502S03K">
    <property type="taxonomic scope" value="Eukaryota"/>
</dbReference>
<dbReference type="InterPro" id="IPR027417">
    <property type="entry name" value="P-loop_NTPase"/>
</dbReference>
<evidence type="ECO:0000256" key="1">
    <source>
        <dbReference type="SAM" id="Coils"/>
    </source>
</evidence>
<dbReference type="GO" id="GO:0005525">
    <property type="term" value="F:GTP binding"/>
    <property type="evidence" value="ECO:0007669"/>
    <property type="project" value="InterPro"/>
</dbReference>
<organism evidence="3 4">
    <name type="scientific">Fomitopsis schrenkii</name>
    <name type="common">Brown rot fungus</name>
    <dbReference type="NCBI Taxonomy" id="2126942"/>
    <lineage>
        <taxon>Eukaryota</taxon>
        <taxon>Fungi</taxon>
        <taxon>Dikarya</taxon>
        <taxon>Basidiomycota</taxon>
        <taxon>Agaricomycotina</taxon>
        <taxon>Agaricomycetes</taxon>
        <taxon>Polyporales</taxon>
        <taxon>Fomitopsis</taxon>
    </lineage>
</organism>
<dbReference type="STRING" id="743788.S8FFJ4"/>
<dbReference type="AlphaFoldDB" id="S8FFJ4"/>
<reference evidence="3 4" key="1">
    <citation type="journal article" date="2012" name="Science">
        <title>The Paleozoic origin of enzymatic lignin decomposition reconstructed from 31 fungal genomes.</title>
        <authorList>
            <person name="Floudas D."/>
            <person name="Binder M."/>
            <person name="Riley R."/>
            <person name="Barry K."/>
            <person name="Blanchette R.A."/>
            <person name="Henrissat B."/>
            <person name="Martinez A.T."/>
            <person name="Otillar R."/>
            <person name="Spatafora J.W."/>
            <person name="Yadav J.S."/>
            <person name="Aerts A."/>
            <person name="Benoit I."/>
            <person name="Boyd A."/>
            <person name="Carlson A."/>
            <person name="Copeland A."/>
            <person name="Coutinho P.M."/>
            <person name="de Vries R.P."/>
            <person name="Ferreira P."/>
            <person name="Findley K."/>
            <person name="Foster B."/>
            <person name="Gaskell J."/>
            <person name="Glotzer D."/>
            <person name="Gorecki P."/>
            <person name="Heitman J."/>
            <person name="Hesse C."/>
            <person name="Hori C."/>
            <person name="Igarashi K."/>
            <person name="Jurgens J.A."/>
            <person name="Kallen N."/>
            <person name="Kersten P."/>
            <person name="Kohler A."/>
            <person name="Kuees U."/>
            <person name="Kumar T.K.A."/>
            <person name="Kuo A."/>
            <person name="LaButti K."/>
            <person name="Larrondo L.F."/>
            <person name="Lindquist E."/>
            <person name="Ling A."/>
            <person name="Lombard V."/>
            <person name="Lucas S."/>
            <person name="Lundell T."/>
            <person name="Martin R."/>
            <person name="McLaughlin D.J."/>
            <person name="Morgenstern I."/>
            <person name="Morin E."/>
            <person name="Murat C."/>
            <person name="Nagy L.G."/>
            <person name="Nolan M."/>
            <person name="Ohm R.A."/>
            <person name="Patyshakuliyeva A."/>
            <person name="Rokas A."/>
            <person name="Ruiz-Duenas F.J."/>
            <person name="Sabat G."/>
            <person name="Salamov A."/>
            <person name="Samejima M."/>
            <person name="Schmutz J."/>
            <person name="Slot J.C."/>
            <person name="St John F."/>
            <person name="Stenlid J."/>
            <person name="Sun H."/>
            <person name="Sun S."/>
            <person name="Syed K."/>
            <person name="Tsang A."/>
            <person name="Wiebenga A."/>
            <person name="Young D."/>
            <person name="Pisabarro A."/>
            <person name="Eastwood D.C."/>
            <person name="Martin F."/>
            <person name="Cullen D."/>
            <person name="Grigoriev I.V."/>
            <person name="Hibbett D.S."/>
        </authorList>
    </citation>
    <scope>NUCLEOTIDE SEQUENCE</scope>
    <source>
        <strain evidence="4">FP-58527</strain>
    </source>
</reference>
<keyword evidence="1" id="KW-0175">Coiled coil</keyword>
<evidence type="ECO:0000313" key="3">
    <source>
        <dbReference type="EMBL" id="EPT00181.1"/>
    </source>
</evidence>
<evidence type="ECO:0000259" key="2">
    <source>
        <dbReference type="Pfam" id="PF01926"/>
    </source>
</evidence>
<dbReference type="InParanoid" id="S8FFJ4"/>
<dbReference type="EMBL" id="KE504151">
    <property type="protein sequence ID" value="EPT00181.1"/>
    <property type="molecule type" value="Genomic_DNA"/>
</dbReference>
<evidence type="ECO:0000313" key="4">
    <source>
        <dbReference type="Proteomes" id="UP000015241"/>
    </source>
</evidence>
<dbReference type="HOGENOM" id="CLU_018003_2_0_1"/>
<dbReference type="CDD" id="cd00882">
    <property type="entry name" value="Ras_like_GTPase"/>
    <property type="match status" value="1"/>
</dbReference>
<feature type="coiled-coil region" evidence="1">
    <location>
        <begin position="219"/>
        <end position="272"/>
    </location>
</feature>
<gene>
    <name evidence="3" type="ORF">FOMPIDRAFT_1050007</name>
</gene>